<keyword evidence="2" id="KW-1185">Reference proteome</keyword>
<gene>
    <name evidence="1" type="ORF">QFW81_14960</name>
</gene>
<dbReference type="EMBL" id="JARXRO010000020">
    <property type="protein sequence ID" value="MDH5835213.1"/>
    <property type="molecule type" value="Genomic_DNA"/>
</dbReference>
<accession>A0ABT6JXJ5</accession>
<sequence>MQVSDRIVDFVTRGDGEYLLLASGEAIRLDRVVSVDGVRLADFSD</sequence>
<proteinExistence type="predicted"/>
<organism evidence="1 2">
    <name type="scientific">Luteimonas kalidii</name>
    <dbReference type="NCBI Taxonomy" id="3042025"/>
    <lineage>
        <taxon>Bacteria</taxon>
        <taxon>Pseudomonadati</taxon>
        <taxon>Pseudomonadota</taxon>
        <taxon>Gammaproteobacteria</taxon>
        <taxon>Lysobacterales</taxon>
        <taxon>Lysobacteraceae</taxon>
        <taxon>Luteimonas</taxon>
    </lineage>
</organism>
<comment type="caution">
    <text evidence="1">The sequence shown here is derived from an EMBL/GenBank/DDBJ whole genome shotgun (WGS) entry which is preliminary data.</text>
</comment>
<evidence type="ECO:0000313" key="1">
    <source>
        <dbReference type="EMBL" id="MDH5835213.1"/>
    </source>
</evidence>
<dbReference type="Proteomes" id="UP001156873">
    <property type="component" value="Unassembled WGS sequence"/>
</dbReference>
<name>A0ABT6JXJ5_9GAMM</name>
<reference evidence="1 2" key="1">
    <citation type="submission" date="2023-04" db="EMBL/GenBank/DDBJ databases">
        <title>Luteimonas sp. M1R5S59.</title>
        <authorList>
            <person name="Sun J.-Q."/>
        </authorList>
    </citation>
    <scope>NUCLEOTIDE SEQUENCE [LARGE SCALE GENOMIC DNA]</scope>
    <source>
        <strain evidence="1 2">M1R5S59</strain>
    </source>
</reference>
<evidence type="ECO:0000313" key="2">
    <source>
        <dbReference type="Proteomes" id="UP001156873"/>
    </source>
</evidence>
<dbReference type="RefSeq" id="WP_280579897.1">
    <property type="nucleotide sequence ID" value="NZ_JARXRO010000020.1"/>
</dbReference>
<protein>
    <submittedName>
        <fullName evidence="1">Uncharacterized protein</fullName>
    </submittedName>
</protein>